<reference evidence="2" key="2">
    <citation type="submission" date="2023-06" db="EMBL/GenBank/DDBJ databases">
        <authorList>
            <consortium name="Lawrence Berkeley National Laboratory"/>
            <person name="Haridas S."/>
            <person name="Hensen N."/>
            <person name="Bonometti L."/>
            <person name="Westerberg I."/>
            <person name="Brannstrom I.O."/>
            <person name="Guillou S."/>
            <person name="Cros-Aarteil S."/>
            <person name="Calhoun S."/>
            <person name="Kuo A."/>
            <person name="Mondo S."/>
            <person name="Pangilinan J."/>
            <person name="Riley R."/>
            <person name="Labutti K."/>
            <person name="Andreopoulos B."/>
            <person name="Lipzen A."/>
            <person name="Chen C."/>
            <person name="Yanf M."/>
            <person name="Daum C."/>
            <person name="Ng V."/>
            <person name="Clum A."/>
            <person name="Steindorff A."/>
            <person name="Ohm R."/>
            <person name="Martin F."/>
            <person name="Silar P."/>
            <person name="Natvig D."/>
            <person name="Lalanne C."/>
            <person name="Gautier V."/>
            <person name="Ament-Velasquez S.L."/>
            <person name="Kruys A."/>
            <person name="Hutchinson M.I."/>
            <person name="Powell A.J."/>
            <person name="Barry K."/>
            <person name="Miller A.N."/>
            <person name="Grigoriev I.V."/>
            <person name="Debuchy R."/>
            <person name="Gladieux P."/>
            <person name="Thoren M.H."/>
            <person name="Johannesson H."/>
        </authorList>
    </citation>
    <scope>NUCLEOTIDE SEQUENCE</scope>
    <source>
        <strain evidence="2">CBS 955.72</strain>
    </source>
</reference>
<keyword evidence="3" id="KW-1185">Reference proteome</keyword>
<evidence type="ECO:0000256" key="1">
    <source>
        <dbReference type="SAM" id="MobiDB-lite"/>
    </source>
</evidence>
<name>A0AAJ0M927_9PEZI</name>
<gene>
    <name evidence="2" type="ORF">B0T25DRAFT_433206</name>
</gene>
<dbReference type="AlphaFoldDB" id="A0AAJ0M927"/>
<comment type="caution">
    <text evidence="2">The sequence shown here is derived from an EMBL/GenBank/DDBJ whole genome shotgun (WGS) entry which is preliminary data.</text>
</comment>
<dbReference type="Proteomes" id="UP001275084">
    <property type="component" value="Unassembled WGS sequence"/>
</dbReference>
<feature type="region of interest" description="Disordered" evidence="1">
    <location>
        <begin position="202"/>
        <end position="262"/>
    </location>
</feature>
<dbReference type="EMBL" id="JAUIQD010000007">
    <property type="protein sequence ID" value="KAK3343410.1"/>
    <property type="molecule type" value="Genomic_DNA"/>
</dbReference>
<accession>A0AAJ0M927</accession>
<protein>
    <recommendedName>
        <fullName evidence="4">C2H2-type domain-containing protein</fullName>
    </recommendedName>
</protein>
<proteinExistence type="predicted"/>
<sequence length="600" mass="67212">MASAPGEDGLRESIYNAAGACEALFDQLLIVLSEAGAEHYNAGRQICSSFERWAGFLGVFAAESVSLDRRLESSPQIRNRFLRLLAVVQRNAKHGNYFMLQCVSGPSSEGGISPGTQAALQGMQDALENLHRIGAATRRTSTSSLKFRVTKFMQSPKEKNVFDFYQQIDLLVVKGLYPGIPPSLAEQLAESVSFRRARLKFQRSRQKKLETKRSPAPQPKEPTQQTEPGPSAALAEPSGDRTKRNEASSTAPSAHGPSVAATDLTPVDDQLFHQSLEAEESPKKTLGSSGPLTVSGIGYANPYPRLPNSPQCNWCFRDHKVFRGEDGWKQAWKNHFKHDLQPYFCISEQCSSDLQYFVSLREWRHHMNNQHSLGWIEEIHRPATWFCETDDHPYQDFPTENELRSHLQSAHPGRFDLEQQDRAVKRNVVYVSRASDVCPLCKTDVESLRRLADAESQDSTPPPAQPTAMPPPLPPKKPAKRLRFTGIADPENSDEEDHHPSSRMRASEGDELAAAKVEHWRTNQILLGTHIASHLKSLAFRSLRYFDDVQNEENDKRSERVASGAEEEVLSSAQGQGDHYFELDELNSNPDESFPEQDVL</sequence>
<evidence type="ECO:0008006" key="4">
    <source>
        <dbReference type="Google" id="ProtNLM"/>
    </source>
</evidence>
<feature type="compositionally biased region" description="Pro residues" evidence="1">
    <location>
        <begin position="460"/>
        <end position="476"/>
    </location>
</feature>
<feature type="compositionally biased region" description="Low complexity" evidence="1">
    <location>
        <begin position="221"/>
        <end position="230"/>
    </location>
</feature>
<organism evidence="2 3">
    <name type="scientific">Lasiosphaeria hispida</name>
    <dbReference type="NCBI Taxonomy" id="260671"/>
    <lineage>
        <taxon>Eukaryota</taxon>
        <taxon>Fungi</taxon>
        <taxon>Dikarya</taxon>
        <taxon>Ascomycota</taxon>
        <taxon>Pezizomycotina</taxon>
        <taxon>Sordariomycetes</taxon>
        <taxon>Sordariomycetidae</taxon>
        <taxon>Sordariales</taxon>
        <taxon>Lasiosphaeriaceae</taxon>
        <taxon>Lasiosphaeria</taxon>
    </lineage>
</organism>
<evidence type="ECO:0000313" key="3">
    <source>
        <dbReference type="Proteomes" id="UP001275084"/>
    </source>
</evidence>
<feature type="region of interest" description="Disordered" evidence="1">
    <location>
        <begin position="451"/>
        <end position="510"/>
    </location>
</feature>
<dbReference type="PANTHER" id="PTHR35391">
    <property type="entry name" value="C2H2-TYPE DOMAIN-CONTAINING PROTEIN-RELATED"/>
    <property type="match status" value="1"/>
</dbReference>
<evidence type="ECO:0000313" key="2">
    <source>
        <dbReference type="EMBL" id="KAK3343410.1"/>
    </source>
</evidence>
<feature type="compositionally biased region" description="Basic and acidic residues" evidence="1">
    <location>
        <begin position="496"/>
        <end position="508"/>
    </location>
</feature>
<reference evidence="2" key="1">
    <citation type="journal article" date="2023" name="Mol. Phylogenet. Evol.">
        <title>Genome-scale phylogeny and comparative genomics of the fungal order Sordariales.</title>
        <authorList>
            <person name="Hensen N."/>
            <person name="Bonometti L."/>
            <person name="Westerberg I."/>
            <person name="Brannstrom I.O."/>
            <person name="Guillou S."/>
            <person name="Cros-Aarteil S."/>
            <person name="Calhoun S."/>
            <person name="Haridas S."/>
            <person name="Kuo A."/>
            <person name="Mondo S."/>
            <person name="Pangilinan J."/>
            <person name="Riley R."/>
            <person name="LaButti K."/>
            <person name="Andreopoulos B."/>
            <person name="Lipzen A."/>
            <person name="Chen C."/>
            <person name="Yan M."/>
            <person name="Daum C."/>
            <person name="Ng V."/>
            <person name="Clum A."/>
            <person name="Steindorff A."/>
            <person name="Ohm R.A."/>
            <person name="Martin F."/>
            <person name="Silar P."/>
            <person name="Natvig D.O."/>
            <person name="Lalanne C."/>
            <person name="Gautier V."/>
            <person name="Ament-Velasquez S.L."/>
            <person name="Kruys A."/>
            <person name="Hutchinson M.I."/>
            <person name="Powell A.J."/>
            <person name="Barry K."/>
            <person name="Miller A.N."/>
            <person name="Grigoriev I.V."/>
            <person name="Debuchy R."/>
            <person name="Gladieux P."/>
            <person name="Hiltunen Thoren M."/>
            <person name="Johannesson H."/>
        </authorList>
    </citation>
    <scope>NUCLEOTIDE SEQUENCE</scope>
    <source>
        <strain evidence="2">CBS 955.72</strain>
    </source>
</reference>
<dbReference type="PANTHER" id="PTHR35391:SF7">
    <property type="entry name" value="C2H2-TYPE DOMAIN-CONTAINING PROTEIN"/>
    <property type="match status" value="1"/>
</dbReference>
<feature type="region of interest" description="Disordered" evidence="1">
    <location>
        <begin position="551"/>
        <end position="578"/>
    </location>
</feature>
<feature type="non-terminal residue" evidence="2">
    <location>
        <position position="600"/>
    </location>
</feature>